<feature type="coiled-coil region" evidence="1">
    <location>
        <begin position="10"/>
        <end position="97"/>
    </location>
</feature>
<organism evidence="3 4">
    <name type="scientific">Kineothrix sedimenti</name>
    <dbReference type="NCBI Taxonomy" id="3123317"/>
    <lineage>
        <taxon>Bacteria</taxon>
        <taxon>Bacillati</taxon>
        <taxon>Bacillota</taxon>
        <taxon>Clostridia</taxon>
        <taxon>Lachnospirales</taxon>
        <taxon>Lachnospiraceae</taxon>
        <taxon>Kineothrix</taxon>
    </lineage>
</organism>
<dbReference type="EMBL" id="CP146256">
    <property type="protein sequence ID" value="XAH74920.1"/>
    <property type="molecule type" value="Genomic_DNA"/>
</dbReference>
<evidence type="ECO:0000256" key="2">
    <source>
        <dbReference type="SAM" id="MobiDB-lite"/>
    </source>
</evidence>
<evidence type="ECO:0000313" key="3">
    <source>
        <dbReference type="EMBL" id="XAH74920.1"/>
    </source>
</evidence>
<feature type="region of interest" description="Disordered" evidence="2">
    <location>
        <begin position="121"/>
        <end position="152"/>
    </location>
</feature>
<evidence type="ECO:0000313" key="4">
    <source>
        <dbReference type="Proteomes" id="UP001451571"/>
    </source>
</evidence>
<protein>
    <submittedName>
        <fullName evidence="3">Uncharacterized protein</fullName>
    </submittedName>
</protein>
<dbReference type="Proteomes" id="UP001451571">
    <property type="component" value="Chromosome"/>
</dbReference>
<gene>
    <name evidence="3" type="ORF">V6984_03895</name>
</gene>
<name>A0ABZ3EYJ3_9FIRM</name>
<sequence>MKKSLFGYNVSQTDITLNALREENESLNAAIIDLKTRIKNIASEENVKVSLLENKIIKNNEALQNAANEKRELLSQIAMLSEEMGKLRNESEAMRIEIEAVAAKASAAAVESSSQIRTMAHVQTSAAASHKPLQRRKHKTSPRPASKEQHVTSVLKSIGGIRKKITRGNQELARSIKETPGKK</sequence>
<reference evidence="3 4" key="1">
    <citation type="submission" date="2024-02" db="EMBL/GenBank/DDBJ databases">
        <title>Bacterial strain from lacustrine sediment.</title>
        <authorList>
            <person name="Petit C."/>
            <person name="Fadhlaoui K."/>
        </authorList>
    </citation>
    <scope>NUCLEOTIDE SEQUENCE [LARGE SCALE GENOMIC DNA]</scope>
    <source>
        <strain evidence="3 4">IPX-CK</strain>
    </source>
</reference>
<feature type="compositionally biased region" description="Basic residues" evidence="2">
    <location>
        <begin position="132"/>
        <end position="141"/>
    </location>
</feature>
<evidence type="ECO:0000256" key="1">
    <source>
        <dbReference type="SAM" id="Coils"/>
    </source>
</evidence>
<accession>A0ABZ3EYJ3</accession>
<keyword evidence="4" id="KW-1185">Reference proteome</keyword>
<keyword evidence="1" id="KW-0175">Coiled coil</keyword>
<dbReference type="RefSeq" id="WP_342758498.1">
    <property type="nucleotide sequence ID" value="NZ_CP146256.1"/>
</dbReference>
<proteinExistence type="predicted"/>